<dbReference type="AlphaFoldDB" id="A0A6A4F1Z6"/>
<accession>A0A6A4F1Z6</accession>
<organism evidence="1 2">
    <name type="scientific">Phytophthora fragariae</name>
    <dbReference type="NCBI Taxonomy" id="53985"/>
    <lineage>
        <taxon>Eukaryota</taxon>
        <taxon>Sar</taxon>
        <taxon>Stramenopiles</taxon>
        <taxon>Oomycota</taxon>
        <taxon>Peronosporomycetes</taxon>
        <taxon>Peronosporales</taxon>
        <taxon>Peronosporaceae</taxon>
        <taxon>Phytophthora</taxon>
    </lineage>
</organism>
<reference evidence="1 2" key="1">
    <citation type="submission" date="2018-08" db="EMBL/GenBank/DDBJ databases">
        <title>Genomic investigation of the strawberry pathogen Phytophthora fragariae indicates pathogenicity is determined by transcriptional variation in three key races.</title>
        <authorList>
            <person name="Adams T.M."/>
            <person name="Armitage A.D."/>
            <person name="Sobczyk M.K."/>
            <person name="Bates H.J."/>
            <person name="Dunwell J.M."/>
            <person name="Nellist C.F."/>
            <person name="Harrison R.J."/>
        </authorList>
    </citation>
    <scope>NUCLEOTIDE SEQUENCE [LARGE SCALE GENOMIC DNA]</scope>
    <source>
        <strain evidence="1 2">A4</strain>
    </source>
</reference>
<proteinExistence type="predicted"/>
<dbReference type="Proteomes" id="UP000437068">
    <property type="component" value="Unassembled WGS sequence"/>
</dbReference>
<comment type="caution">
    <text evidence="1">The sequence shown here is derived from an EMBL/GenBank/DDBJ whole genome shotgun (WGS) entry which is preliminary data.</text>
</comment>
<dbReference type="EMBL" id="QXGE01000045">
    <property type="protein sequence ID" value="KAE9327762.1"/>
    <property type="molecule type" value="Genomic_DNA"/>
</dbReference>
<gene>
    <name evidence="1" type="ORF">PF001_g1774</name>
</gene>
<evidence type="ECO:0000313" key="2">
    <source>
        <dbReference type="Proteomes" id="UP000437068"/>
    </source>
</evidence>
<sequence>MLAPAASGKLWQLRSWYAEFSSGDSSKKKTCSEFELNGTIDSDSPLWDAYVESSGSEAVVTLTNFTTTEFCLLWSHVEPELTCQWKAGRGRKSTTTPKDAFIIRLDMLKHYETWQKHSIDFGFKAPTFEKMRHRVLEVVMPVLDRAFIRPASMATQRANGTTFNYYPYALYASDVKFQPSYRPTGRFSEAKHYFYNKHKLYGYKVEAYVAFPGRVFFLPNTPLDRCRTSQF</sequence>
<name>A0A6A4F1Z6_9STRA</name>
<evidence type="ECO:0000313" key="1">
    <source>
        <dbReference type="EMBL" id="KAE9327762.1"/>
    </source>
</evidence>
<protein>
    <submittedName>
        <fullName evidence="1">Uncharacterized protein</fullName>
    </submittedName>
</protein>